<dbReference type="OrthoDB" id="271448at2759"/>
<accession>A0A8H6WP21</accession>
<gene>
    <name evidence="2" type="ORF">MVEN_02642800</name>
</gene>
<organism evidence="2 3">
    <name type="scientific">Mycena venus</name>
    <dbReference type="NCBI Taxonomy" id="2733690"/>
    <lineage>
        <taxon>Eukaryota</taxon>
        <taxon>Fungi</taxon>
        <taxon>Dikarya</taxon>
        <taxon>Basidiomycota</taxon>
        <taxon>Agaricomycotina</taxon>
        <taxon>Agaricomycetes</taxon>
        <taxon>Agaricomycetidae</taxon>
        <taxon>Agaricales</taxon>
        <taxon>Marasmiineae</taxon>
        <taxon>Mycenaceae</taxon>
        <taxon>Mycena</taxon>
    </lineage>
</organism>
<comment type="caution">
    <text evidence="2">The sequence shown here is derived from an EMBL/GenBank/DDBJ whole genome shotgun (WGS) entry which is preliminary data.</text>
</comment>
<evidence type="ECO:0008006" key="4">
    <source>
        <dbReference type="Google" id="ProtNLM"/>
    </source>
</evidence>
<dbReference type="AlphaFoldDB" id="A0A8H6WP21"/>
<evidence type="ECO:0000313" key="2">
    <source>
        <dbReference type="EMBL" id="KAF7324422.1"/>
    </source>
</evidence>
<evidence type="ECO:0000313" key="3">
    <source>
        <dbReference type="Proteomes" id="UP000620124"/>
    </source>
</evidence>
<keyword evidence="3" id="KW-1185">Reference proteome</keyword>
<dbReference type="EMBL" id="JACAZI010000058">
    <property type="protein sequence ID" value="KAF7324422.1"/>
    <property type="molecule type" value="Genomic_DNA"/>
</dbReference>
<evidence type="ECO:0000256" key="1">
    <source>
        <dbReference type="SAM" id="SignalP"/>
    </source>
</evidence>
<feature type="signal peptide" evidence="1">
    <location>
        <begin position="1"/>
        <end position="19"/>
    </location>
</feature>
<name>A0A8H6WP21_9AGAR</name>
<dbReference type="Proteomes" id="UP000620124">
    <property type="component" value="Unassembled WGS sequence"/>
</dbReference>
<protein>
    <recommendedName>
        <fullName evidence="4">Fruit-body specific protein a</fullName>
    </recommendedName>
</protein>
<sequence length="211" mass="22673">MRFSTLFTALAVVATGASAATFSSSAISSATKLTSANHYGAPIAPWKAGHYPGWYYGKGVPPKGVTCFLDEVDILYLMLFCELLDLFPFGYHCPKPPQNPPPNNPPPPPEYSQTFYSLTCAIQDDSYLTYGLVDTVADCEAMCDSVYGCTFFNTYHDVNGKNGSLQLTCALFGKCLTASSADNCGGQTQPDGTVDYITNSDGYCKKTATGY</sequence>
<proteinExistence type="predicted"/>
<reference evidence="2" key="1">
    <citation type="submission" date="2020-05" db="EMBL/GenBank/DDBJ databases">
        <title>Mycena genomes resolve the evolution of fungal bioluminescence.</title>
        <authorList>
            <person name="Tsai I.J."/>
        </authorList>
    </citation>
    <scope>NUCLEOTIDE SEQUENCE</scope>
    <source>
        <strain evidence="2">CCC161011</strain>
    </source>
</reference>
<keyword evidence="1" id="KW-0732">Signal</keyword>
<feature type="chain" id="PRO_5034777722" description="Fruit-body specific protein a" evidence="1">
    <location>
        <begin position="20"/>
        <end position="211"/>
    </location>
</feature>